<feature type="compositionally biased region" description="Polar residues" evidence="1">
    <location>
        <begin position="26"/>
        <end position="37"/>
    </location>
</feature>
<evidence type="ECO:0000256" key="1">
    <source>
        <dbReference type="SAM" id="MobiDB-lite"/>
    </source>
</evidence>
<evidence type="ECO:0000313" key="3">
    <source>
        <dbReference type="Proteomes" id="UP001419910"/>
    </source>
</evidence>
<evidence type="ECO:0000313" key="2">
    <source>
        <dbReference type="EMBL" id="MEN2789842.1"/>
    </source>
</evidence>
<keyword evidence="3" id="KW-1185">Reference proteome</keyword>
<sequence>MTVAAWDQNTHAGGPNGATAKCKDGTYSTSAHRSGTCSRHGGVAQWY</sequence>
<dbReference type="RefSeq" id="WP_343891369.1">
    <property type="nucleotide sequence ID" value="NZ_BAAAEH010000040.1"/>
</dbReference>
<reference evidence="2 3" key="1">
    <citation type="submission" date="2024-05" db="EMBL/GenBank/DDBJ databases">
        <authorList>
            <person name="Liu Q."/>
            <person name="Xin Y.-H."/>
        </authorList>
    </citation>
    <scope>NUCLEOTIDE SEQUENCE [LARGE SCALE GENOMIC DNA]</scope>
    <source>
        <strain evidence="2 3">CGMCC 1.10181</strain>
    </source>
</reference>
<name>A0ABU9Y254_9SPHN</name>
<feature type="region of interest" description="Disordered" evidence="1">
    <location>
        <begin position="1"/>
        <end position="47"/>
    </location>
</feature>
<accession>A0ABU9Y254</accession>
<dbReference type="Pfam" id="PF12587">
    <property type="entry name" value="DUF3761"/>
    <property type="match status" value="1"/>
</dbReference>
<dbReference type="InterPro" id="IPR022236">
    <property type="entry name" value="DUF3761"/>
</dbReference>
<organism evidence="2 3">
    <name type="scientific">Sphingomonas oligophenolica</name>
    <dbReference type="NCBI Taxonomy" id="301154"/>
    <lineage>
        <taxon>Bacteria</taxon>
        <taxon>Pseudomonadati</taxon>
        <taxon>Pseudomonadota</taxon>
        <taxon>Alphaproteobacteria</taxon>
        <taxon>Sphingomonadales</taxon>
        <taxon>Sphingomonadaceae</taxon>
        <taxon>Sphingomonas</taxon>
    </lineage>
</organism>
<protein>
    <submittedName>
        <fullName evidence="2">DUF3761 domain-containing protein</fullName>
    </submittedName>
</protein>
<proteinExistence type="predicted"/>
<comment type="caution">
    <text evidence="2">The sequence shown here is derived from an EMBL/GenBank/DDBJ whole genome shotgun (WGS) entry which is preliminary data.</text>
</comment>
<dbReference type="Proteomes" id="UP001419910">
    <property type="component" value="Unassembled WGS sequence"/>
</dbReference>
<dbReference type="EMBL" id="JBDIME010000006">
    <property type="protein sequence ID" value="MEN2789842.1"/>
    <property type="molecule type" value="Genomic_DNA"/>
</dbReference>
<gene>
    <name evidence="2" type="ORF">ABC974_09410</name>
</gene>